<dbReference type="InterPro" id="IPR051785">
    <property type="entry name" value="MMCE/EMCE_epimerase"/>
</dbReference>
<dbReference type="InterPro" id="IPR029068">
    <property type="entry name" value="Glyas_Bleomycin-R_OHBP_Dase"/>
</dbReference>
<dbReference type="CDD" id="cd07264">
    <property type="entry name" value="VOC_like"/>
    <property type="match status" value="1"/>
</dbReference>
<dbReference type="Gene3D" id="3.10.180.10">
    <property type="entry name" value="2,3-Dihydroxybiphenyl 1,2-Dioxygenase, domain 1"/>
    <property type="match status" value="1"/>
</dbReference>
<feature type="domain" description="VOC" evidence="2">
    <location>
        <begin position="4"/>
        <end position="125"/>
    </location>
</feature>
<reference evidence="3 4" key="1">
    <citation type="submission" date="2024-04" db="EMBL/GenBank/DDBJ databases">
        <authorList>
            <person name="Wu Y.S."/>
            <person name="Zhang L."/>
        </authorList>
    </citation>
    <scope>NUCLEOTIDE SEQUENCE [LARGE SCALE GENOMIC DNA]</scope>
    <source>
        <strain evidence="3 4">KG-01</strain>
    </source>
</reference>
<dbReference type="PROSITE" id="PS51819">
    <property type="entry name" value="VOC"/>
    <property type="match status" value="1"/>
</dbReference>
<dbReference type="InterPro" id="IPR037523">
    <property type="entry name" value="VOC_core"/>
</dbReference>
<gene>
    <name evidence="3" type="ORF">AAF454_06310</name>
</gene>
<organism evidence="3 4">
    <name type="scientific">Kurthia gibsonii</name>
    <dbReference type="NCBI Taxonomy" id="33946"/>
    <lineage>
        <taxon>Bacteria</taxon>
        <taxon>Bacillati</taxon>
        <taxon>Bacillota</taxon>
        <taxon>Bacilli</taxon>
        <taxon>Bacillales</taxon>
        <taxon>Caryophanaceae</taxon>
        <taxon>Kurthia</taxon>
    </lineage>
</organism>
<dbReference type="Pfam" id="PF12681">
    <property type="entry name" value="Glyoxalase_2"/>
    <property type="match status" value="1"/>
</dbReference>
<keyword evidence="1" id="KW-0479">Metal-binding</keyword>
<evidence type="ECO:0000313" key="4">
    <source>
        <dbReference type="Proteomes" id="UP001398420"/>
    </source>
</evidence>
<protein>
    <submittedName>
        <fullName evidence="3">VOC family protein</fullName>
    </submittedName>
</protein>
<evidence type="ECO:0000313" key="3">
    <source>
        <dbReference type="EMBL" id="MEL5988026.1"/>
    </source>
</evidence>
<dbReference type="SUPFAM" id="SSF54593">
    <property type="entry name" value="Glyoxalase/Bleomycin resistance protein/Dihydroxybiphenyl dioxygenase"/>
    <property type="match status" value="1"/>
</dbReference>
<accession>A0ABU9LNR8</accession>
<evidence type="ECO:0000259" key="2">
    <source>
        <dbReference type="PROSITE" id="PS51819"/>
    </source>
</evidence>
<dbReference type="InterPro" id="IPR025870">
    <property type="entry name" value="Glyoxalase-like_dom"/>
</dbReference>
<proteinExistence type="predicted"/>
<dbReference type="PANTHER" id="PTHR43048">
    <property type="entry name" value="METHYLMALONYL-COA EPIMERASE"/>
    <property type="match status" value="1"/>
</dbReference>
<evidence type="ECO:0000256" key="1">
    <source>
        <dbReference type="ARBA" id="ARBA00022723"/>
    </source>
</evidence>
<sequence length="128" mass="14463">MNCTLRYIILYVSDFDQAYTFYKDVLQLSVKMQQGTYVEFDTGQTTFAINTRDSVREEIGLIVPHETEKTATFEVAFTVEDVAQTIDILRAKGVQIIKEPVTKPWGQTVAYIADPDGHYIEICSEVGA</sequence>
<dbReference type="Proteomes" id="UP001398420">
    <property type="component" value="Unassembled WGS sequence"/>
</dbReference>
<dbReference type="PANTHER" id="PTHR43048:SF4">
    <property type="entry name" value="RING-CLEAVING DIOXYGENASE-RELATED"/>
    <property type="match status" value="1"/>
</dbReference>
<name>A0ABU9LNR8_9BACL</name>
<dbReference type="RefSeq" id="WP_068457384.1">
    <property type="nucleotide sequence ID" value="NZ_JBCEWA010000004.1"/>
</dbReference>
<keyword evidence="4" id="KW-1185">Reference proteome</keyword>
<comment type="caution">
    <text evidence="3">The sequence shown here is derived from an EMBL/GenBank/DDBJ whole genome shotgun (WGS) entry which is preliminary data.</text>
</comment>
<dbReference type="EMBL" id="JBCEWA010000004">
    <property type="protein sequence ID" value="MEL5988026.1"/>
    <property type="molecule type" value="Genomic_DNA"/>
</dbReference>